<comment type="caution">
    <text evidence="1">The sequence shown here is derived from an EMBL/GenBank/DDBJ whole genome shotgun (WGS) entry which is preliminary data.</text>
</comment>
<accession>A0A8S9RRR5</accession>
<dbReference type="AlphaFoldDB" id="A0A8S9RRR5"/>
<dbReference type="EMBL" id="QGKX02000088">
    <property type="protein sequence ID" value="KAF3583410.1"/>
    <property type="molecule type" value="Genomic_DNA"/>
</dbReference>
<evidence type="ECO:0000313" key="2">
    <source>
        <dbReference type="Proteomes" id="UP000712600"/>
    </source>
</evidence>
<organism evidence="1 2">
    <name type="scientific">Brassica cretica</name>
    <name type="common">Mustard</name>
    <dbReference type="NCBI Taxonomy" id="69181"/>
    <lineage>
        <taxon>Eukaryota</taxon>
        <taxon>Viridiplantae</taxon>
        <taxon>Streptophyta</taxon>
        <taxon>Embryophyta</taxon>
        <taxon>Tracheophyta</taxon>
        <taxon>Spermatophyta</taxon>
        <taxon>Magnoliopsida</taxon>
        <taxon>eudicotyledons</taxon>
        <taxon>Gunneridae</taxon>
        <taxon>Pentapetalae</taxon>
        <taxon>rosids</taxon>
        <taxon>malvids</taxon>
        <taxon>Brassicales</taxon>
        <taxon>Brassicaceae</taxon>
        <taxon>Brassiceae</taxon>
        <taxon>Brassica</taxon>
    </lineage>
</organism>
<sequence length="136" mass="15182">MVKGGVFDMVGSRGWFMEEEGVGVDTNSSKLAMYNGDSRNKQVPWLFTRSGLSSSSIRDREEDLIHCEEMESWCLCVWPVVLSAAVAGDALLVHGDTQGKEVMRSRFENSLRLTSSLNLYSVKLEVGIQVSYQKIL</sequence>
<dbReference type="Proteomes" id="UP000712600">
    <property type="component" value="Unassembled WGS sequence"/>
</dbReference>
<protein>
    <submittedName>
        <fullName evidence="1">Uncharacterized protein</fullName>
    </submittedName>
</protein>
<name>A0A8S9RRR5_BRACR</name>
<reference evidence="1" key="1">
    <citation type="submission" date="2019-12" db="EMBL/GenBank/DDBJ databases">
        <title>Genome sequencing and annotation of Brassica cretica.</title>
        <authorList>
            <person name="Studholme D.J."/>
            <person name="Sarris P."/>
        </authorList>
    </citation>
    <scope>NUCLEOTIDE SEQUENCE</scope>
    <source>
        <strain evidence="1">PFS-109/04</strain>
        <tissue evidence="1">Leaf</tissue>
    </source>
</reference>
<gene>
    <name evidence="1" type="ORF">F2Q69_00026973</name>
</gene>
<evidence type="ECO:0000313" key="1">
    <source>
        <dbReference type="EMBL" id="KAF3583410.1"/>
    </source>
</evidence>
<proteinExistence type="predicted"/>